<dbReference type="InterPro" id="IPR020850">
    <property type="entry name" value="GED_dom"/>
</dbReference>
<dbReference type="PRINTS" id="PR00195">
    <property type="entry name" value="DYNAMIN"/>
</dbReference>
<protein>
    <submittedName>
        <fullName evidence="3">P-loop containing nucleoside triphosphate hydrolase protein</fullName>
    </submittedName>
</protein>
<evidence type="ECO:0000313" key="4">
    <source>
        <dbReference type="Proteomes" id="UP000807306"/>
    </source>
</evidence>
<comment type="caution">
    <text evidence="3">The sequence shown here is derived from an EMBL/GenBank/DDBJ whole genome shotgun (WGS) entry which is preliminary data.</text>
</comment>
<dbReference type="PROSITE" id="PS51388">
    <property type="entry name" value="GED"/>
    <property type="match status" value="1"/>
</dbReference>
<dbReference type="GO" id="GO:0005739">
    <property type="term" value="C:mitochondrion"/>
    <property type="evidence" value="ECO:0007669"/>
    <property type="project" value="TreeGrafter"/>
</dbReference>
<name>A0A9P6JL43_9AGAR</name>
<accession>A0A9P6JL43</accession>
<keyword evidence="3" id="KW-0378">Hydrolase</keyword>
<dbReference type="GO" id="GO:0005525">
    <property type="term" value="F:GTP binding"/>
    <property type="evidence" value="ECO:0007669"/>
    <property type="project" value="InterPro"/>
</dbReference>
<dbReference type="GO" id="GO:0016020">
    <property type="term" value="C:membrane"/>
    <property type="evidence" value="ECO:0007669"/>
    <property type="project" value="TreeGrafter"/>
</dbReference>
<dbReference type="AlphaFoldDB" id="A0A9P6JL43"/>
<feature type="domain" description="GED" evidence="2">
    <location>
        <begin position="527"/>
        <end position="623"/>
    </location>
</feature>
<feature type="region of interest" description="Disordered" evidence="1">
    <location>
        <begin position="626"/>
        <end position="649"/>
    </location>
</feature>
<dbReference type="GO" id="GO:0000266">
    <property type="term" value="P:mitochondrial fission"/>
    <property type="evidence" value="ECO:0007669"/>
    <property type="project" value="TreeGrafter"/>
</dbReference>
<dbReference type="Pfam" id="PF02212">
    <property type="entry name" value="GED"/>
    <property type="match status" value="1"/>
</dbReference>
<reference evidence="3" key="1">
    <citation type="submission" date="2020-11" db="EMBL/GenBank/DDBJ databases">
        <authorList>
            <consortium name="DOE Joint Genome Institute"/>
            <person name="Ahrendt S."/>
            <person name="Riley R."/>
            <person name="Andreopoulos W."/>
            <person name="Labutti K."/>
            <person name="Pangilinan J."/>
            <person name="Ruiz-Duenas F.J."/>
            <person name="Barrasa J.M."/>
            <person name="Sanchez-Garcia M."/>
            <person name="Camarero S."/>
            <person name="Miyauchi S."/>
            <person name="Serrano A."/>
            <person name="Linde D."/>
            <person name="Babiker R."/>
            <person name="Drula E."/>
            <person name="Ayuso-Fernandez I."/>
            <person name="Pacheco R."/>
            <person name="Padilla G."/>
            <person name="Ferreira P."/>
            <person name="Barriuso J."/>
            <person name="Kellner H."/>
            <person name="Castanera R."/>
            <person name="Alfaro M."/>
            <person name="Ramirez L."/>
            <person name="Pisabarro A.G."/>
            <person name="Kuo A."/>
            <person name="Tritt A."/>
            <person name="Lipzen A."/>
            <person name="He G."/>
            <person name="Yan M."/>
            <person name="Ng V."/>
            <person name="Cullen D."/>
            <person name="Martin F."/>
            <person name="Rosso M.-N."/>
            <person name="Henrissat B."/>
            <person name="Hibbett D."/>
            <person name="Martinez A.T."/>
            <person name="Grigoriev I.V."/>
        </authorList>
    </citation>
    <scope>NUCLEOTIDE SEQUENCE</scope>
    <source>
        <strain evidence="3">CBS 506.95</strain>
    </source>
</reference>
<proteinExistence type="predicted"/>
<dbReference type="GO" id="GO:0006897">
    <property type="term" value="P:endocytosis"/>
    <property type="evidence" value="ECO:0007669"/>
    <property type="project" value="TreeGrafter"/>
</dbReference>
<dbReference type="InterPro" id="IPR027417">
    <property type="entry name" value="P-loop_NTPase"/>
</dbReference>
<dbReference type="InterPro" id="IPR003130">
    <property type="entry name" value="GED"/>
</dbReference>
<dbReference type="SUPFAM" id="SSF52540">
    <property type="entry name" value="P-loop containing nucleoside triphosphate hydrolases"/>
    <property type="match status" value="1"/>
</dbReference>
<dbReference type="GO" id="GO:0003924">
    <property type="term" value="F:GTPase activity"/>
    <property type="evidence" value="ECO:0007669"/>
    <property type="project" value="InterPro"/>
</dbReference>
<dbReference type="Pfam" id="PF01031">
    <property type="entry name" value="Dynamin_M"/>
    <property type="match status" value="1"/>
</dbReference>
<dbReference type="Gene3D" id="1.20.120.1240">
    <property type="entry name" value="Dynamin, middle domain"/>
    <property type="match status" value="1"/>
</dbReference>
<dbReference type="GO" id="GO:0005874">
    <property type="term" value="C:microtubule"/>
    <property type="evidence" value="ECO:0007669"/>
    <property type="project" value="TreeGrafter"/>
</dbReference>
<dbReference type="GO" id="GO:0048312">
    <property type="term" value="P:intracellular distribution of mitochondria"/>
    <property type="evidence" value="ECO:0007669"/>
    <property type="project" value="TreeGrafter"/>
</dbReference>
<dbReference type="SMART" id="SM00302">
    <property type="entry name" value="GED"/>
    <property type="match status" value="1"/>
</dbReference>
<dbReference type="Pfam" id="PF00350">
    <property type="entry name" value="Dynamin_N"/>
    <property type="match status" value="1"/>
</dbReference>
<dbReference type="GO" id="GO:0016559">
    <property type="term" value="P:peroxisome fission"/>
    <property type="evidence" value="ECO:0007669"/>
    <property type="project" value="TreeGrafter"/>
</dbReference>
<organism evidence="3 4">
    <name type="scientific">Crepidotus variabilis</name>
    <dbReference type="NCBI Taxonomy" id="179855"/>
    <lineage>
        <taxon>Eukaryota</taxon>
        <taxon>Fungi</taxon>
        <taxon>Dikarya</taxon>
        <taxon>Basidiomycota</taxon>
        <taxon>Agaricomycotina</taxon>
        <taxon>Agaricomycetes</taxon>
        <taxon>Agaricomycetidae</taxon>
        <taxon>Agaricales</taxon>
        <taxon>Agaricineae</taxon>
        <taxon>Crepidotaceae</taxon>
        <taxon>Crepidotus</taxon>
    </lineage>
</organism>
<dbReference type="Proteomes" id="UP000807306">
    <property type="component" value="Unassembled WGS sequence"/>
</dbReference>
<feature type="compositionally biased region" description="Acidic residues" evidence="1">
    <location>
        <begin position="635"/>
        <end position="649"/>
    </location>
</feature>
<evidence type="ECO:0000313" key="3">
    <source>
        <dbReference type="EMBL" id="KAF9524508.1"/>
    </source>
</evidence>
<dbReference type="InterPro" id="IPR022812">
    <property type="entry name" value="Dynamin"/>
</dbReference>
<dbReference type="PANTHER" id="PTHR11566">
    <property type="entry name" value="DYNAMIN"/>
    <property type="match status" value="1"/>
</dbReference>
<gene>
    <name evidence="3" type="ORF">CPB83DRAFT_897786</name>
</gene>
<sequence length="649" mass="74190">MEQRFGSPIFDKNNIEIWVRRAQAAVLSPHKHQAEFETMSKAELKALMEHDKEILQFSKNVVVIKIMDPDATDLSFVDLPGLIQNAKDERLISTVKSLVEGYIQGSNSLIVIAMPATDDYENLQAVTIAKSPKADPEGDRTIGVITKPDMLGENNIGARKNWKETLDGTRHPTTHGYFCVRLPDDLQREAGITKEEVQENADAYFSSTLPWNQMTDRSRFGIPNFVQYVSKLLVDLIEKSLPSLRGRVDEKLQQCLTDLEGIPPLPQGHPSTEVLMRITNFCRAINDAVSGEKYKHFVQSNLVTYSKFKSEIIATAPEFRPFEGSALSLEKTRRCSSCITFVPGSQTEARGLDIVRNRIKLSITWELPGHIPFEVTKNLLHDYIDLWAEPTLDCFQAAKATTTQLLIKLLQEYLGQYKFFQKYISDLVFKEHNDCGRGTDEMLQKILQMEKNPLCTQNSDVLSSQRREWKDSLLREAGRMYSEELQQEKSTYHRCSTSRRSYIRHTFASVFSRADDHRPTTWTIDDEIEIMAGVQAYFHVAYQRIIDYIPLTIEHELNQNLANNIGNALIDKVMQDTTEHRVTFEQLLSEDPVIAAKREELQNRRSRLLKIKAVLDKFKHLEPIAPSIPSSPTVEMEEQEEEYDAPCEG</sequence>
<keyword evidence="4" id="KW-1185">Reference proteome</keyword>
<dbReference type="GO" id="GO:0008017">
    <property type="term" value="F:microtubule binding"/>
    <property type="evidence" value="ECO:0007669"/>
    <property type="project" value="TreeGrafter"/>
</dbReference>
<dbReference type="InterPro" id="IPR000375">
    <property type="entry name" value="Dynamin_stalk"/>
</dbReference>
<evidence type="ECO:0000259" key="2">
    <source>
        <dbReference type="PROSITE" id="PS51388"/>
    </source>
</evidence>
<dbReference type="Gene3D" id="3.40.50.300">
    <property type="entry name" value="P-loop containing nucleotide triphosphate hydrolases"/>
    <property type="match status" value="1"/>
</dbReference>
<dbReference type="EMBL" id="MU157897">
    <property type="protein sequence ID" value="KAF9524508.1"/>
    <property type="molecule type" value="Genomic_DNA"/>
</dbReference>
<dbReference type="InterPro" id="IPR045063">
    <property type="entry name" value="Dynamin_N"/>
</dbReference>
<dbReference type="OrthoDB" id="5061070at2759"/>
<dbReference type="PANTHER" id="PTHR11566:SF21">
    <property type="entry name" value="DYNAMIN RELATED PROTEIN 1, ISOFORM A"/>
    <property type="match status" value="1"/>
</dbReference>
<evidence type="ECO:0000256" key="1">
    <source>
        <dbReference type="SAM" id="MobiDB-lite"/>
    </source>
</evidence>